<evidence type="ECO:0000313" key="1">
    <source>
        <dbReference type="EMBL" id="KKK82273.1"/>
    </source>
</evidence>
<comment type="caution">
    <text evidence="1">The sequence shown here is derived from an EMBL/GenBank/DDBJ whole genome shotgun (WGS) entry which is preliminary data.</text>
</comment>
<accession>A0A0F8YLL1</accession>
<reference evidence="1" key="1">
    <citation type="journal article" date="2015" name="Nature">
        <title>Complex archaea that bridge the gap between prokaryotes and eukaryotes.</title>
        <authorList>
            <person name="Spang A."/>
            <person name="Saw J.H."/>
            <person name="Jorgensen S.L."/>
            <person name="Zaremba-Niedzwiedzka K."/>
            <person name="Martijn J."/>
            <person name="Lind A.E."/>
            <person name="van Eijk R."/>
            <person name="Schleper C."/>
            <person name="Guy L."/>
            <person name="Ettema T.J."/>
        </authorList>
    </citation>
    <scope>NUCLEOTIDE SEQUENCE</scope>
</reference>
<gene>
    <name evidence="1" type="ORF">LCGC14_2805060</name>
</gene>
<name>A0A0F8YLL1_9ZZZZ</name>
<dbReference type="AlphaFoldDB" id="A0A0F8YLL1"/>
<sequence>MSDYPYGGNASDDPFLKFMHDDEWLYDLVDKYCQLFEGLEVQGQLAKLNLIFGMANGSAQRGVHNGVPYSTNRDSVCLHIEYLLETIYENRRLAKHPEGHKLQRYLPQFLDTDEWLMESITGYCKRKKKKTIAVKIMHPRNVDTEDKPGQHMVHLPIPDGLAPSEAAEGLKLLQRVCR</sequence>
<protein>
    <submittedName>
        <fullName evidence="1">Uncharacterized protein</fullName>
    </submittedName>
</protein>
<organism evidence="1">
    <name type="scientific">marine sediment metagenome</name>
    <dbReference type="NCBI Taxonomy" id="412755"/>
    <lineage>
        <taxon>unclassified sequences</taxon>
        <taxon>metagenomes</taxon>
        <taxon>ecological metagenomes</taxon>
    </lineage>
</organism>
<dbReference type="EMBL" id="LAZR01052748">
    <property type="protein sequence ID" value="KKK82273.1"/>
    <property type="molecule type" value="Genomic_DNA"/>
</dbReference>
<proteinExistence type="predicted"/>
<feature type="non-terminal residue" evidence="1">
    <location>
        <position position="178"/>
    </location>
</feature>